<sequence>MTLETEKVIDMFAAYHAAKRNDRVMAHLKKKYNIYKRLNMMRGRFFYPAAIHRRTLPSDVQLVRNTALNTLNNEYTDTVLLNMMGDVKNRMIMQKANALLKKIMSQYAADSFQRALEQNGIDENYNEEDDPDYEEDDDDEDDDDMEEYDDEDDE</sequence>
<feature type="region of interest" description="Disordered" evidence="1">
    <location>
        <begin position="118"/>
        <end position="154"/>
    </location>
</feature>
<keyword evidence="3" id="KW-1185">Reference proteome</keyword>
<proteinExistence type="predicted"/>
<dbReference type="SUPFAM" id="SSF48371">
    <property type="entry name" value="ARM repeat"/>
    <property type="match status" value="1"/>
</dbReference>
<accession>D3BCI8</accession>
<feature type="compositionally biased region" description="Acidic residues" evidence="1">
    <location>
        <begin position="124"/>
        <end position="154"/>
    </location>
</feature>
<dbReference type="EMBL" id="ADBJ01000028">
    <property type="protein sequence ID" value="EFA80630.1"/>
    <property type="molecule type" value="Genomic_DNA"/>
</dbReference>
<evidence type="ECO:0000256" key="1">
    <source>
        <dbReference type="SAM" id="MobiDB-lite"/>
    </source>
</evidence>
<dbReference type="InterPro" id="IPR016024">
    <property type="entry name" value="ARM-type_fold"/>
</dbReference>
<gene>
    <name evidence="2" type="ORF">PPL_06213</name>
</gene>
<organism evidence="2 3">
    <name type="scientific">Heterostelium pallidum (strain ATCC 26659 / Pp 5 / PN500)</name>
    <name type="common">Cellular slime mold</name>
    <name type="synonym">Polysphondylium pallidum</name>
    <dbReference type="NCBI Taxonomy" id="670386"/>
    <lineage>
        <taxon>Eukaryota</taxon>
        <taxon>Amoebozoa</taxon>
        <taxon>Evosea</taxon>
        <taxon>Eumycetozoa</taxon>
        <taxon>Dictyostelia</taxon>
        <taxon>Acytosteliales</taxon>
        <taxon>Acytosteliaceae</taxon>
        <taxon>Heterostelium</taxon>
    </lineage>
</organism>
<dbReference type="FunCoup" id="D3BCI8">
    <property type="interactions" value="805"/>
</dbReference>
<protein>
    <submittedName>
        <fullName evidence="2">Uncharacterized protein</fullName>
    </submittedName>
</protein>
<dbReference type="OMA" id="KNTAMNT"/>
<name>D3BCI8_HETP5</name>
<dbReference type="AlphaFoldDB" id="D3BCI8"/>
<dbReference type="Proteomes" id="UP000001396">
    <property type="component" value="Unassembled WGS sequence"/>
</dbReference>
<evidence type="ECO:0000313" key="3">
    <source>
        <dbReference type="Proteomes" id="UP000001396"/>
    </source>
</evidence>
<evidence type="ECO:0000313" key="2">
    <source>
        <dbReference type="EMBL" id="EFA80630.1"/>
    </source>
</evidence>
<dbReference type="InParanoid" id="D3BCI8"/>
<reference evidence="2 3" key="1">
    <citation type="journal article" date="2011" name="Genome Res.">
        <title>Phylogeny-wide analysis of social amoeba genomes highlights ancient origins for complex intercellular communication.</title>
        <authorList>
            <person name="Heidel A.J."/>
            <person name="Lawal H.M."/>
            <person name="Felder M."/>
            <person name="Schilde C."/>
            <person name="Helps N.R."/>
            <person name="Tunggal B."/>
            <person name="Rivero F."/>
            <person name="John U."/>
            <person name="Schleicher M."/>
            <person name="Eichinger L."/>
            <person name="Platzer M."/>
            <person name="Noegel A.A."/>
            <person name="Schaap P."/>
            <person name="Gloeckner G."/>
        </authorList>
    </citation>
    <scope>NUCLEOTIDE SEQUENCE [LARGE SCALE GENOMIC DNA]</scope>
    <source>
        <strain evidence="3">ATCC 26659 / Pp 5 / PN500</strain>
    </source>
</reference>
<comment type="caution">
    <text evidence="2">The sequence shown here is derived from an EMBL/GenBank/DDBJ whole genome shotgun (WGS) entry which is preliminary data.</text>
</comment>
<dbReference type="GeneID" id="31361696"/>
<dbReference type="RefSeq" id="XP_020432750.1">
    <property type="nucleotide sequence ID" value="XM_020577076.1"/>
</dbReference>